<dbReference type="Gene3D" id="3.30.200.20">
    <property type="entry name" value="Phosphorylase Kinase, domain 1"/>
    <property type="match status" value="1"/>
</dbReference>
<proteinExistence type="predicted"/>
<comment type="caution">
    <text evidence="1">The sequence shown here is derived from an EMBL/GenBank/DDBJ whole genome shotgun (WGS) entry which is preliminary data.</text>
</comment>
<reference evidence="2" key="1">
    <citation type="journal article" date="2019" name="Int. J. Syst. Evol. Microbiol.">
        <title>The Global Catalogue of Microorganisms (GCM) 10K type strain sequencing project: providing services to taxonomists for standard genome sequencing and annotation.</title>
        <authorList>
            <consortium name="The Broad Institute Genomics Platform"/>
            <consortium name="The Broad Institute Genome Sequencing Center for Infectious Disease"/>
            <person name="Wu L."/>
            <person name="Ma J."/>
        </authorList>
    </citation>
    <scope>NUCLEOTIDE SEQUENCE [LARGE SCALE GENOMIC DNA]</scope>
    <source>
        <strain evidence="2">JCM 17138</strain>
    </source>
</reference>
<name>A0ABP7HPC0_9ACTN</name>
<dbReference type="EMBL" id="BAABDE010000017">
    <property type="protein sequence ID" value="GAA3799590.1"/>
    <property type="molecule type" value="Genomic_DNA"/>
</dbReference>
<dbReference type="RefSeq" id="WP_275778288.1">
    <property type="nucleotide sequence ID" value="NZ_BAABDE010000017.1"/>
</dbReference>
<accession>A0ABP7HPC0</accession>
<organism evidence="1 2">
    <name type="scientific">Streptomyces coacervatus</name>
    <dbReference type="NCBI Taxonomy" id="647381"/>
    <lineage>
        <taxon>Bacteria</taxon>
        <taxon>Bacillati</taxon>
        <taxon>Actinomycetota</taxon>
        <taxon>Actinomycetes</taxon>
        <taxon>Kitasatosporales</taxon>
        <taxon>Streptomycetaceae</taxon>
        <taxon>Streptomyces</taxon>
    </lineage>
</organism>
<keyword evidence="2" id="KW-1185">Reference proteome</keyword>
<sequence length="78" mass="8754">MRTGRDQRDLTTEVRFSFGTFVPSAYRAGAASRFGGTLPQFRKRFEREAGALDRVQGAHMVRLLDSGCDDDLVWVATE</sequence>
<dbReference type="Proteomes" id="UP001501009">
    <property type="component" value="Unassembled WGS sequence"/>
</dbReference>
<evidence type="ECO:0000313" key="2">
    <source>
        <dbReference type="Proteomes" id="UP001501009"/>
    </source>
</evidence>
<protein>
    <submittedName>
        <fullName evidence="1">Uncharacterized protein</fullName>
    </submittedName>
</protein>
<evidence type="ECO:0000313" key="1">
    <source>
        <dbReference type="EMBL" id="GAA3799590.1"/>
    </source>
</evidence>
<gene>
    <name evidence="1" type="ORF">GCM10022403_037060</name>
</gene>